<feature type="region of interest" description="Disordered" evidence="2">
    <location>
        <begin position="393"/>
        <end position="605"/>
    </location>
</feature>
<evidence type="ECO:0000256" key="1">
    <source>
        <dbReference type="ARBA" id="ARBA00022468"/>
    </source>
</evidence>
<dbReference type="PANTHER" id="PTHR15228:SF25">
    <property type="entry name" value="F-BAR DOMAIN-CONTAINING PROTEIN"/>
    <property type="match status" value="1"/>
</dbReference>
<dbReference type="SUPFAM" id="SSF48350">
    <property type="entry name" value="GTPase activation domain, GAP"/>
    <property type="match status" value="1"/>
</dbReference>
<evidence type="ECO:0000256" key="2">
    <source>
        <dbReference type="SAM" id="MobiDB-lite"/>
    </source>
</evidence>
<evidence type="ECO:0000313" key="5">
    <source>
        <dbReference type="Proteomes" id="UP000249464"/>
    </source>
</evidence>
<dbReference type="GO" id="GO:0005096">
    <property type="term" value="F:GTPase activator activity"/>
    <property type="evidence" value="ECO:0007669"/>
    <property type="project" value="UniProtKB-KW"/>
</dbReference>
<keyword evidence="1" id="KW-0343">GTPase activation</keyword>
<sequence>MSHGKENVYDDRPPPTKASLLRWWKAFTAKTSSSSNNTNLHRSSSSASSAANHKLTRARASTAPGAVSGNPTPVTRPYQPPGRGLAKGKSGEGRVFGVSPEQSLKYAAVAISTVSADGKPYVYGYVPIVVAKCGMMLKESGSSPARGSPVVPNLVARRSTDDMYTFRTATATEGIFRVSGSNKRINQLQELFDQPPRYGKDLDWAGFTVHDAASVLRRYLNMMPEPVIPANLYVDFVHVLQRRLPEEACIAEYQRLISLLPPTSRYLLLYLLDFLSVFVRSSHLNLMTASNLAVVFQPGLVSTRREGTGEGALLGFPGFLDGKVPTNPTSQTVSSGAGAQARQGAGEHGRGKEVLEFLIEQQSRFMIGLEPPTSSASAAAAATQAAASWNLTPRTSSNVAGNKANIQAQPSTPTPMSASTPMGGSNVVVGPRSSSKGHKDEGDDNFEPPSAEAQLYRRGSERSVERRRLRKAADGLNAKVKRSKTLPGRESSLIDQHQHHHHHHQPQHLTLESNSGRGTGEQQDSPMLMVGSVPTRKSASGSSSQGSPRPYKAPPLLSSPLPTQTPPETSSPSANADSKPRGISARRTPTSQPNVAVPLPRKSSMTAASTTTLLNNSLPSTTMVMPSVTSTLSSTTVLVPPPLGPAVSRQSFETMYTAQSQRSDSMDVTGPTAPAAAAALPRWISHHGDAETTGSEEGR</sequence>
<feature type="compositionally biased region" description="Low complexity" evidence="2">
    <location>
        <begin position="538"/>
        <end position="547"/>
    </location>
</feature>
<dbReference type="GO" id="GO:0007165">
    <property type="term" value="P:signal transduction"/>
    <property type="evidence" value="ECO:0007669"/>
    <property type="project" value="InterPro"/>
</dbReference>
<dbReference type="STRING" id="796604.A0A2X0PCT3"/>
<evidence type="ECO:0000259" key="3">
    <source>
        <dbReference type="PROSITE" id="PS50238"/>
    </source>
</evidence>
<protein>
    <submittedName>
        <fullName evidence="4">BQ5605_C028g10473 protein</fullName>
    </submittedName>
</protein>
<dbReference type="Pfam" id="PF00620">
    <property type="entry name" value="RhoGAP"/>
    <property type="match status" value="1"/>
</dbReference>
<gene>
    <name evidence="4" type="primary">BQ5605_C028g10473</name>
    <name evidence="4" type="ORF">BQ5605_C028G10473</name>
</gene>
<feature type="domain" description="Rho-GAP" evidence="3">
    <location>
        <begin position="135"/>
        <end position="366"/>
    </location>
</feature>
<dbReference type="Proteomes" id="UP000249464">
    <property type="component" value="Unassembled WGS sequence"/>
</dbReference>
<dbReference type="GO" id="GO:0005938">
    <property type="term" value="C:cell cortex"/>
    <property type="evidence" value="ECO:0007669"/>
    <property type="project" value="TreeGrafter"/>
</dbReference>
<dbReference type="PANTHER" id="PTHR15228">
    <property type="entry name" value="SPERMATHECAL PHYSIOLOGY VARIANT"/>
    <property type="match status" value="1"/>
</dbReference>
<dbReference type="InterPro" id="IPR051025">
    <property type="entry name" value="RhoGAP"/>
</dbReference>
<dbReference type="SMART" id="SM00324">
    <property type="entry name" value="RhoGAP"/>
    <property type="match status" value="1"/>
</dbReference>
<reference evidence="4 5" key="1">
    <citation type="submission" date="2016-11" db="EMBL/GenBank/DDBJ databases">
        <authorList>
            <person name="Jaros S."/>
            <person name="Januszkiewicz K."/>
            <person name="Wedrychowicz H."/>
        </authorList>
    </citation>
    <scope>NUCLEOTIDE SEQUENCE [LARGE SCALE GENOMIC DNA]</scope>
</reference>
<feature type="compositionally biased region" description="Polar residues" evidence="2">
    <location>
        <begin position="510"/>
        <end position="525"/>
    </location>
</feature>
<feature type="region of interest" description="Disordered" evidence="2">
    <location>
        <begin position="656"/>
        <end position="699"/>
    </location>
</feature>
<feature type="region of interest" description="Disordered" evidence="2">
    <location>
        <begin position="325"/>
        <end position="350"/>
    </location>
</feature>
<dbReference type="EMBL" id="FQNC01000080">
    <property type="protein sequence ID" value="SGZ12034.1"/>
    <property type="molecule type" value="Genomic_DNA"/>
</dbReference>
<dbReference type="InterPro" id="IPR000198">
    <property type="entry name" value="RhoGAP_dom"/>
</dbReference>
<feature type="compositionally biased region" description="Low complexity" evidence="2">
    <location>
        <begin position="32"/>
        <end position="51"/>
    </location>
</feature>
<feature type="region of interest" description="Disordered" evidence="2">
    <location>
        <begin position="31"/>
        <end position="96"/>
    </location>
</feature>
<dbReference type="InterPro" id="IPR008936">
    <property type="entry name" value="Rho_GTPase_activation_prot"/>
</dbReference>
<proteinExistence type="predicted"/>
<dbReference type="PROSITE" id="PS50238">
    <property type="entry name" value="RHOGAP"/>
    <property type="match status" value="1"/>
</dbReference>
<dbReference type="Gene3D" id="1.10.555.10">
    <property type="entry name" value="Rho GTPase activation protein"/>
    <property type="match status" value="1"/>
</dbReference>
<dbReference type="GO" id="GO:0060237">
    <property type="term" value="P:regulation of fungal-type cell wall organization"/>
    <property type="evidence" value="ECO:0007669"/>
    <property type="project" value="TreeGrafter"/>
</dbReference>
<keyword evidence="5" id="KW-1185">Reference proteome</keyword>
<feature type="compositionally biased region" description="Low complexity" evidence="2">
    <location>
        <begin position="554"/>
        <end position="573"/>
    </location>
</feature>
<feature type="compositionally biased region" description="Low complexity" evidence="2">
    <location>
        <begin position="410"/>
        <end position="422"/>
    </location>
</feature>
<feature type="compositionally biased region" description="Polar residues" evidence="2">
    <location>
        <begin position="393"/>
        <end position="409"/>
    </location>
</feature>
<organism evidence="4 5">
    <name type="scientific">Microbotryum silenes-dioicae</name>
    <dbReference type="NCBI Taxonomy" id="796604"/>
    <lineage>
        <taxon>Eukaryota</taxon>
        <taxon>Fungi</taxon>
        <taxon>Dikarya</taxon>
        <taxon>Basidiomycota</taxon>
        <taxon>Pucciniomycotina</taxon>
        <taxon>Microbotryomycetes</taxon>
        <taxon>Microbotryales</taxon>
        <taxon>Microbotryaceae</taxon>
        <taxon>Microbotryum</taxon>
    </lineage>
</organism>
<dbReference type="AlphaFoldDB" id="A0A2X0PCT3"/>
<feature type="compositionally biased region" description="Basic and acidic residues" evidence="2">
    <location>
        <begin position="686"/>
        <end position="699"/>
    </location>
</feature>
<name>A0A2X0PCT3_9BASI</name>
<feature type="compositionally biased region" description="Polar residues" evidence="2">
    <location>
        <begin position="326"/>
        <end position="335"/>
    </location>
</feature>
<evidence type="ECO:0000313" key="4">
    <source>
        <dbReference type="EMBL" id="SGZ12034.1"/>
    </source>
</evidence>
<accession>A0A2X0PCT3</accession>